<name>A0A402BHG9_9CHLR</name>
<protein>
    <submittedName>
        <fullName evidence="2">Uncharacterized protein</fullName>
    </submittedName>
</protein>
<dbReference type="EMBL" id="BIFT01000002">
    <property type="protein sequence ID" value="GCE30786.1"/>
    <property type="molecule type" value="Genomic_DNA"/>
</dbReference>
<feature type="region of interest" description="Disordered" evidence="1">
    <location>
        <begin position="1"/>
        <end position="20"/>
    </location>
</feature>
<accession>A0A402BHG9</accession>
<feature type="compositionally biased region" description="Basic and acidic residues" evidence="1">
    <location>
        <begin position="1"/>
        <end position="13"/>
    </location>
</feature>
<keyword evidence="3" id="KW-1185">Reference proteome</keyword>
<dbReference type="AlphaFoldDB" id="A0A402BHG9"/>
<dbReference type="Proteomes" id="UP000287171">
    <property type="component" value="Unassembled WGS sequence"/>
</dbReference>
<comment type="caution">
    <text evidence="2">The sequence shown here is derived from an EMBL/GenBank/DDBJ whole genome shotgun (WGS) entry which is preliminary data.</text>
</comment>
<evidence type="ECO:0000313" key="3">
    <source>
        <dbReference type="Proteomes" id="UP000287171"/>
    </source>
</evidence>
<evidence type="ECO:0000256" key="1">
    <source>
        <dbReference type="SAM" id="MobiDB-lite"/>
    </source>
</evidence>
<proteinExistence type="predicted"/>
<evidence type="ECO:0000313" key="2">
    <source>
        <dbReference type="EMBL" id="GCE30786.1"/>
    </source>
</evidence>
<gene>
    <name evidence="2" type="ORF">KDA_62700</name>
</gene>
<sequence length="54" mass="6067">MDIKEQDQTRSPEKPALYGNPRLTYQFGQIPGMAVQSNEQVQAPHGGGKLEIRR</sequence>
<organism evidence="2 3">
    <name type="scientific">Dictyobacter alpinus</name>
    <dbReference type="NCBI Taxonomy" id="2014873"/>
    <lineage>
        <taxon>Bacteria</taxon>
        <taxon>Bacillati</taxon>
        <taxon>Chloroflexota</taxon>
        <taxon>Ktedonobacteria</taxon>
        <taxon>Ktedonobacterales</taxon>
        <taxon>Dictyobacteraceae</taxon>
        <taxon>Dictyobacter</taxon>
    </lineage>
</organism>
<reference evidence="3" key="1">
    <citation type="submission" date="2018-12" db="EMBL/GenBank/DDBJ databases">
        <title>Tengunoibacter tsumagoiensis gen. nov., sp. nov., Dictyobacter kobayashii sp. nov., D. alpinus sp. nov., and D. joshuensis sp. nov. and description of Dictyobacteraceae fam. nov. within the order Ktedonobacterales isolated from Tengu-no-mugimeshi.</title>
        <authorList>
            <person name="Wang C.M."/>
            <person name="Zheng Y."/>
            <person name="Sakai Y."/>
            <person name="Toyoda A."/>
            <person name="Minakuchi Y."/>
            <person name="Abe K."/>
            <person name="Yokota A."/>
            <person name="Yabe S."/>
        </authorList>
    </citation>
    <scope>NUCLEOTIDE SEQUENCE [LARGE SCALE GENOMIC DNA]</scope>
    <source>
        <strain evidence="3">Uno16</strain>
    </source>
</reference>